<dbReference type="GO" id="GO:0016020">
    <property type="term" value="C:membrane"/>
    <property type="evidence" value="ECO:0007669"/>
    <property type="project" value="UniProtKB-SubCell"/>
</dbReference>
<sequence>FFSFFSFFFFFSFFSLVFSLFLSFFLLFSFLSFFLLNICSNFLFGWTGSPELANSIAMTTLPVPSLIVINATNYLHHIPEKHMEILTPETLADFLNRILQNDIEAYGGMGVMARAKRMYYEGTTTLAGMWYGNPVLTSVIIGLPLGFLSLICYSMWCADIMDASEDDQNVREKED</sequence>
<name>A0A164KRB6_9CRUS</name>
<dbReference type="AlphaFoldDB" id="A0A164KRB6"/>
<keyword evidence="7" id="KW-1185">Reference proteome</keyword>
<evidence type="ECO:0000256" key="1">
    <source>
        <dbReference type="ARBA" id="ARBA00004167"/>
    </source>
</evidence>
<dbReference type="OrthoDB" id="74910at2759"/>
<feature type="non-terminal residue" evidence="6">
    <location>
        <position position="1"/>
    </location>
</feature>
<evidence type="ECO:0000256" key="2">
    <source>
        <dbReference type="ARBA" id="ARBA00022692"/>
    </source>
</evidence>
<gene>
    <name evidence="6" type="ORF">APZ42_033677</name>
</gene>
<dbReference type="PANTHER" id="PTHR46426:SF1">
    <property type="entry name" value="PROTEIN DISULFIDE-ISOMERASE TMX3"/>
    <property type="match status" value="1"/>
</dbReference>
<protein>
    <submittedName>
        <fullName evidence="6">Disulfide-isomerase TMX3 protein</fullName>
    </submittedName>
</protein>
<dbReference type="STRING" id="35525.A0A164KRB6"/>
<reference evidence="6 7" key="1">
    <citation type="submission" date="2016-03" db="EMBL/GenBank/DDBJ databases">
        <title>EvidentialGene: Evidence-directed Construction of Genes on Genomes.</title>
        <authorList>
            <person name="Gilbert D.G."/>
            <person name="Choi J.-H."/>
            <person name="Mockaitis K."/>
            <person name="Colbourne J."/>
            <person name="Pfrender M."/>
        </authorList>
    </citation>
    <scope>NUCLEOTIDE SEQUENCE [LARGE SCALE GENOMIC DNA]</scope>
    <source>
        <strain evidence="6 7">Xinb3</strain>
        <tissue evidence="6">Complete organism</tissue>
    </source>
</reference>
<comment type="subcellular location">
    <subcellularLocation>
        <location evidence="1">Membrane</location>
        <topology evidence="1">Single-pass membrane protein</topology>
    </subcellularLocation>
</comment>
<proteinExistence type="predicted"/>
<keyword evidence="3 5" id="KW-1133">Transmembrane helix</keyword>
<dbReference type="PANTHER" id="PTHR46426">
    <property type="entry name" value="PROTEIN DISULFIDE-ISOMERASE TMX3"/>
    <property type="match status" value="1"/>
</dbReference>
<keyword evidence="2 5" id="KW-0812">Transmembrane</keyword>
<evidence type="ECO:0000256" key="5">
    <source>
        <dbReference type="SAM" id="Phobius"/>
    </source>
</evidence>
<dbReference type="GO" id="GO:0005783">
    <property type="term" value="C:endoplasmic reticulum"/>
    <property type="evidence" value="ECO:0007669"/>
    <property type="project" value="TreeGrafter"/>
</dbReference>
<evidence type="ECO:0000256" key="4">
    <source>
        <dbReference type="ARBA" id="ARBA00023136"/>
    </source>
</evidence>
<dbReference type="InterPro" id="IPR052250">
    <property type="entry name" value="PDI_TMX3"/>
</dbReference>
<keyword evidence="6" id="KW-0413">Isomerase</keyword>
<evidence type="ECO:0000313" key="6">
    <source>
        <dbReference type="EMBL" id="KZS03473.1"/>
    </source>
</evidence>
<organism evidence="6 7">
    <name type="scientific">Daphnia magna</name>
    <dbReference type="NCBI Taxonomy" id="35525"/>
    <lineage>
        <taxon>Eukaryota</taxon>
        <taxon>Metazoa</taxon>
        <taxon>Ecdysozoa</taxon>
        <taxon>Arthropoda</taxon>
        <taxon>Crustacea</taxon>
        <taxon>Branchiopoda</taxon>
        <taxon>Diplostraca</taxon>
        <taxon>Cladocera</taxon>
        <taxon>Anomopoda</taxon>
        <taxon>Daphniidae</taxon>
        <taxon>Daphnia</taxon>
    </lineage>
</organism>
<dbReference type="GO" id="GO:0016853">
    <property type="term" value="F:isomerase activity"/>
    <property type="evidence" value="ECO:0007669"/>
    <property type="project" value="UniProtKB-KW"/>
</dbReference>
<dbReference type="EMBL" id="LRGB01003257">
    <property type="protein sequence ID" value="KZS03473.1"/>
    <property type="molecule type" value="Genomic_DNA"/>
</dbReference>
<evidence type="ECO:0000256" key="3">
    <source>
        <dbReference type="ARBA" id="ARBA00022989"/>
    </source>
</evidence>
<keyword evidence="4 5" id="KW-0472">Membrane</keyword>
<dbReference type="Proteomes" id="UP000076858">
    <property type="component" value="Unassembled WGS sequence"/>
</dbReference>
<feature type="transmembrane region" description="Helical" evidence="5">
    <location>
        <begin position="7"/>
        <end position="36"/>
    </location>
</feature>
<comment type="caution">
    <text evidence="6">The sequence shown here is derived from an EMBL/GenBank/DDBJ whole genome shotgun (WGS) entry which is preliminary data.</text>
</comment>
<accession>A0A164KRB6</accession>
<evidence type="ECO:0000313" key="7">
    <source>
        <dbReference type="Proteomes" id="UP000076858"/>
    </source>
</evidence>
<feature type="transmembrane region" description="Helical" evidence="5">
    <location>
        <begin position="135"/>
        <end position="156"/>
    </location>
</feature>